<name>A0A811JUF7_9BILA</name>
<dbReference type="PROSITE" id="PS51034">
    <property type="entry name" value="ZP_2"/>
    <property type="match status" value="1"/>
</dbReference>
<feature type="domain" description="ZP" evidence="10">
    <location>
        <begin position="34"/>
        <end position="276"/>
    </location>
</feature>
<evidence type="ECO:0000256" key="1">
    <source>
        <dbReference type="ARBA" id="ARBA00004251"/>
    </source>
</evidence>
<evidence type="ECO:0000313" key="11">
    <source>
        <dbReference type="EMBL" id="CAD5206772.1"/>
    </source>
</evidence>
<gene>
    <name evidence="11" type="ORF">BOKJ2_LOCUS1456</name>
</gene>
<comment type="caution">
    <text evidence="11">The sequence shown here is derived from an EMBL/GenBank/DDBJ whole genome shotgun (WGS) entry which is preliminary data.</text>
</comment>
<dbReference type="PANTHER" id="PTHR22907">
    <property type="entry name" value="GH04558P"/>
    <property type="match status" value="1"/>
</dbReference>
<dbReference type="InterPro" id="IPR057475">
    <property type="entry name" value="CUT_C"/>
</dbReference>
<evidence type="ECO:0000256" key="4">
    <source>
        <dbReference type="ARBA" id="ARBA00022692"/>
    </source>
</evidence>
<keyword evidence="4 8" id="KW-0812">Transmembrane</keyword>
<dbReference type="SMART" id="SM00241">
    <property type="entry name" value="ZP"/>
    <property type="match status" value="1"/>
</dbReference>
<evidence type="ECO:0000256" key="2">
    <source>
        <dbReference type="ARBA" id="ARBA00022460"/>
    </source>
</evidence>
<dbReference type="Proteomes" id="UP000614601">
    <property type="component" value="Unassembled WGS sequence"/>
</dbReference>
<accession>A0A811JUF7</accession>
<feature type="signal peptide" evidence="9">
    <location>
        <begin position="1"/>
        <end position="17"/>
    </location>
</feature>
<keyword evidence="5 9" id="KW-0732">Signal</keyword>
<keyword evidence="7 8" id="KW-0472">Membrane</keyword>
<comment type="subcellular location">
    <subcellularLocation>
        <location evidence="1">Cell membrane</location>
        <topology evidence="1">Single-pass type I membrane protein</topology>
    </subcellularLocation>
</comment>
<protein>
    <recommendedName>
        <fullName evidence="10">ZP domain-containing protein</fullName>
    </recommendedName>
</protein>
<dbReference type="OrthoDB" id="6139674at2759"/>
<keyword evidence="3" id="KW-1003">Cell membrane</keyword>
<feature type="chain" id="PRO_5035594459" description="ZP domain-containing protein" evidence="9">
    <location>
        <begin position="18"/>
        <end position="388"/>
    </location>
</feature>
<dbReference type="Pfam" id="PF25301">
    <property type="entry name" value="CUT_C"/>
    <property type="match status" value="1"/>
</dbReference>
<dbReference type="InterPro" id="IPR056953">
    <property type="entry name" value="CUT_N"/>
</dbReference>
<dbReference type="Pfam" id="PF25057">
    <property type="entry name" value="CUT_N"/>
    <property type="match status" value="1"/>
</dbReference>
<dbReference type="PANTHER" id="PTHR22907:SF27">
    <property type="entry name" value="ZP DOMAIN-CONTAINING PROTEIN"/>
    <property type="match status" value="1"/>
</dbReference>
<dbReference type="GO" id="GO:0005886">
    <property type="term" value="C:plasma membrane"/>
    <property type="evidence" value="ECO:0007669"/>
    <property type="project" value="UniProtKB-SubCell"/>
</dbReference>
<evidence type="ECO:0000256" key="9">
    <source>
        <dbReference type="SAM" id="SignalP"/>
    </source>
</evidence>
<evidence type="ECO:0000256" key="5">
    <source>
        <dbReference type="ARBA" id="ARBA00022729"/>
    </source>
</evidence>
<reference evidence="11" key="1">
    <citation type="submission" date="2020-09" db="EMBL/GenBank/DDBJ databases">
        <authorList>
            <person name="Kikuchi T."/>
        </authorList>
    </citation>
    <scope>NUCLEOTIDE SEQUENCE</scope>
    <source>
        <strain evidence="11">SH1</strain>
    </source>
</reference>
<keyword evidence="12" id="KW-1185">Reference proteome</keyword>
<evidence type="ECO:0000259" key="10">
    <source>
        <dbReference type="PROSITE" id="PS51034"/>
    </source>
</evidence>
<feature type="transmembrane region" description="Helical" evidence="8">
    <location>
        <begin position="356"/>
        <end position="378"/>
    </location>
</feature>
<dbReference type="EMBL" id="CAJFCW020000001">
    <property type="protein sequence ID" value="CAG9083064.1"/>
    <property type="molecule type" value="Genomic_DNA"/>
</dbReference>
<dbReference type="GO" id="GO:0042302">
    <property type="term" value="F:structural constituent of cuticle"/>
    <property type="evidence" value="ECO:0007669"/>
    <property type="project" value="UniProtKB-KW"/>
</dbReference>
<proteinExistence type="predicted"/>
<dbReference type="Proteomes" id="UP000783686">
    <property type="component" value="Unassembled WGS sequence"/>
</dbReference>
<evidence type="ECO:0000256" key="7">
    <source>
        <dbReference type="ARBA" id="ARBA00023136"/>
    </source>
</evidence>
<dbReference type="AlphaFoldDB" id="A0A811JUF7"/>
<keyword evidence="2" id="KW-0193">Cuticle</keyword>
<sequence length="388" mass="43327">MYNIIVYLLLGVTVITADPINLLDNGLHGEPLVDCMEDRVKLTFKTEKPFSGRIFVKGMIDNPNCVTKYASNKNSSVQFQLQNGDCNMRRSRKLSPEHRGVEQSIVVVVSFHDTFITKVDRAYRCTCFYMEADKVVTNRFDVSALPTTELVDTARMPQCTYSIRRGSVNGPVVNYAQIGEPVFHVWKCDSDTFSMLIHNCFVDDGAGRERKPVLDENGCSIDSIIVSDLTYNNAANMAYTEVNVFKFADKVSTYFQCSITSCMISEGMCKGITPPRCGAAARKRRTVGENATRDDRMTMDISAEKIVVLDLEDTKEEAVIDAVIPPSALSNDNIQENIRQVNALYHSKKVCFSQPAMALFGGLLAFLLFVGIASFVVFTMQLRKRGKL</sequence>
<evidence type="ECO:0000256" key="3">
    <source>
        <dbReference type="ARBA" id="ARBA00022475"/>
    </source>
</evidence>
<keyword evidence="6 8" id="KW-1133">Transmembrane helix</keyword>
<evidence type="ECO:0000256" key="6">
    <source>
        <dbReference type="ARBA" id="ARBA00022989"/>
    </source>
</evidence>
<dbReference type="InterPro" id="IPR051962">
    <property type="entry name" value="Cuticlin"/>
</dbReference>
<evidence type="ECO:0000256" key="8">
    <source>
        <dbReference type="SAM" id="Phobius"/>
    </source>
</evidence>
<organism evidence="11 12">
    <name type="scientific">Bursaphelenchus okinawaensis</name>
    <dbReference type="NCBI Taxonomy" id="465554"/>
    <lineage>
        <taxon>Eukaryota</taxon>
        <taxon>Metazoa</taxon>
        <taxon>Ecdysozoa</taxon>
        <taxon>Nematoda</taxon>
        <taxon>Chromadorea</taxon>
        <taxon>Rhabditida</taxon>
        <taxon>Tylenchina</taxon>
        <taxon>Tylenchomorpha</taxon>
        <taxon>Aphelenchoidea</taxon>
        <taxon>Aphelenchoididae</taxon>
        <taxon>Bursaphelenchus</taxon>
    </lineage>
</organism>
<dbReference type="EMBL" id="CAJFDH010000001">
    <property type="protein sequence ID" value="CAD5206772.1"/>
    <property type="molecule type" value="Genomic_DNA"/>
</dbReference>
<evidence type="ECO:0000313" key="12">
    <source>
        <dbReference type="Proteomes" id="UP000614601"/>
    </source>
</evidence>
<dbReference type="InterPro" id="IPR001507">
    <property type="entry name" value="ZP_dom"/>
</dbReference>